<accession>A0A9X1ND93</accession>
<sequence length="454" mass="48105">MSRKFFKPRSRAVAGLAAAVALGTVLAACGGGSDSDGGDTAAAGTQADLDAALEAGGELTYWSWTPSAKDQVAAFEKAYPNVKVNYANVGTNVDEYTKLTNAIEAGSGAPDVAQVEYYAIPQYALSESLLDLNSYGLGELESSYTASTWGQVTVDGKLFGLPQDSGPMAMFYNEKSFEAAGVTEVPKTWDEYIAAAKKVNEYNPDWHITSDTGDGGQTLSMIWQAGGHPLNVDGDKININFEDEGSKKYTAMWNQLHEADLLSDQVGWTDEWFRAMGDGSLVTLLSGAWMPGNMIANAAAGSGDWKVAPMPTYDGGTPVTAESGGSSMAVIKQSENPALAAAFVRWLNHDPESIKIFIESGGFPSTTADLSDPAFTGAESEYFGGQKINEVLAAAAGTVQPNWSYLPIQAYANTIFGDTAGKTSYNNNSDLNAGLAAWKAKIDEYATQQGFTVE</sequence>
<dbReference type="Pfam" id="PF01547">
    <property type="entry name" value="SBP_bac_1"/>
    <property type="match status" value="1"/>
</dbReference>
<dbReference type="AlphaFoldDB" id="A0A9X1ND93"/>
<dbReference type="EMBL" id="JAJOMB010000005">
    <property type="protein sequence ID" value="MCD5311625.1"/>
    <property type="molecule type" value="Genomic_DNA"/>
</dbReference>
<dbReference type="Proteomes" id="UP001138997">
    <property type="component" value="Unassembled WGS sequence"/>
</dbReference>
<evidence type="ECO:0000256" key="1">
    <source>
        <dbReference type="SAM" id="SignalP"/>
    </source>
</evidence>
<name>A0A9X1ND93_9ACTN</name>
<dbReference type="InterPro" id="IPR006059">
    <property type="entry name" value="SBP"/>
</dbReference>
<dbReference type="Gene3D" id="3.40.190.10">
    <property type="entry name" value="Periplasmic binding protein-like II"/>
    <property type="match status" value="1"/>
</dbReference>
<dbReference type="InterPro" id="IPR050490">
    <property type="entry name" value="Bact_solute-bd_prot1"/>
</dbReference>
<protein>
    <submittedName>
        <fullName evidence="2">Sugar ABC transporter substrate-binding protein</fullName>
    </submittedName>
</protein>
<dbReference type="CDD" id="cd13585">
    <property type="entry name" value="PBP2_TMBP_like"/>
    <property type="match status" value="1"/>
</dbReference>
<feature type="chain" id="PRO_5040828604" evidence="1">
    <location>
        <begin position="28"/>
        <end position="454"/>
    </location>
</feature>
<evidence type="ECO:0000313" key="3">
    <source>
        <dbReference type="Proteomes" id="UP001138997"/>
    </source>
</evidence>
<keyword evidence="1" id="KW-0732">Signal</keyword>
<organism evidence="2 3">
    <name type="scientific">Kineosporia babensis</name>
    <dbReference type="NCBI Taxonomy" id="499548"/>
    <lineage>
        <taxon>Bacteria</taxon>
        <taxon>Bacillati</taxon>
        <taxon>Actinomycetota</taxon>
        <taxon>Actinomycetes</taxon>
        <taxon>Kineosporiales</taxon>
        <taxon>Kineosporiaceae</taxon>
        <taxon>Kineosporia</taxon>
    </lineage>
</organism>
<reference evidence="2" key="1">
    <citation type="submission" date="2021-11" db="EMBL/GenBank/DDBJ databases">
        <title>Streptomyces corallinus and Kineosporia corallina sp. nov., two new coral-derived marine actinobacteria.</title>
        <authorList>
            <person name="Buangrab K."/>
            <person name="Sutthacheep M."/>
            <person name="Yeemin T."/>
            <person name="Harunari E."/>
            <person name="Igarashi Y."/>
            <person name="Sripreechasak P."/>
            <person name="Kanchanasin P."/>
            <person name="Tanasupawat S."/>
            <person name="Phongsopitanun W."/>
        </authorList>
    </citation>
    <scope>NUCLEOTIDE SEQUENCE</scope>
    <source>
        <strain evidence="2">JCM 31032</strain>
    </source>
</reference>
<dbReference type="RefSeq" id="WP_231441012.1">
    <property type="nucleotide sequence ID" value="NZ_JAJOMB010000005.1"/>
</dbReference>
<keyword evidence="3" id="KW-1185">Reference proteome</keyword>
<gene>
    <name evidence="2" type="ORF">LR394_11990</name>
</gene>
<dbReference type="SUPFAM" id="SSF53850">
    <property type="entry name" value="Periplasmic binding protein-like II"/>
    <property type="match status" value="1"/>
</dbReference>
<comment type="caution">
    <text evidence="2">The sequence shown here is derived from an EMBL/GenBank/DDBJ whole genome shotgun (WGS) entry which is preliminary data.</text>
</comment>
<evidence type="ECO:0000313" key="2">
    <source>
        <dbReference type="EMBL" id="MCD5311625.1"/>
    </source>
</evidence>
<feature type="signal peptide" evidence="1">
    <location>
        <begin position="1"/>
        <end position="27"/>
    </location>
</feature>
<dbReference type="PROSITE" id="PS51257">
    <property type="entry name" value="PROKAR_LIPOPROTEIN"/>
    <property type="match status" value="1"/>
</dbReference>
<dbReference type="PANTHER" id="PTHR43649:SF14">
    <property type="entry name" value="BLR3389 PROTEIN"/>
    <property type="match status" value="1"/>
</dbReference>
<dbReference type="PANTHER" id="PTHR43649">
    <property type="entry name" value="ARABINOSE-BINDING PROTEIN-RELATED"/>
    <property type="match status" value="1"/>
</dbReference>
<proteinExistence type="predicted"/>